<organism evidence="3 4">
    <name type="scientific">Celeribacter indicus</name>
    <dbReference type="NCBI Taxonomy" id="1208324"/>
    <lineage>
        <taxon>Bacteria</taxon>
        <taxon>Pseudomonadati</taxon>
        <taxon>Pseudomonadota</taxon>
        <taxon>Alphaproteobacteria</taxon>
        <taxon>Rhodobacterales</taxon>
        <taxon>Roseobacteraceae</taxon>
        <taxon>Celeribacter</taxon>
    </lineage>
</organism>
<feature type="region of interest" description="Disordered" evidence="1">
    <location>
        <begin position="1"/>
        <end position="26"/>
    </location>
</feature>
<accession>A0A0B5E320</accession>
<feature type="transmembrane region" description="Helical" evidence="2">
    <location>
        <begin position="54"/>
        <end position="79"/>
    </location>
</feature>
<gene>
    <name evidence="3" type="ORF">P73_3070</name>
</gene>
<dbReference type="AlphaFoldDB" id="A0A0B5E320"/>
<feature type="compositionally biased region" description="Basic and acidic residues" evidence="1">
    <location>
        <begin position="1"/>
        <end position="17"/>
    </location>
</feature>
<dbReference type="RefSeq" id="WP_043870268.1">
    <property type="nucleotide sequence ID" value="NZ_CP004393.1"/>
</dbReference>
<dbReference type="HOGENOM" id="CLU_2552104_0_0_5"/>
<dbReference type="KEGG" id="cid:P73_3070"/>
<evidence type="ECO:0000256" key="1">
    <source>
        <dbReference type="SAM" id="MobiDB-lite"/>
    </source>
</evidence>
<proteinExistence type="predicted"/>
<feature type="transmembrane region" description="Helical" evidence="2">
    <location>
        <begin position="26"/>
        <end position="48"/>
    </location>
</feature>
<keyword evidence="2" id="KW-0472">Membrane</keyword>
<protein>
    <submittedName>
        <fullName evidence="3">Uncharacterized protein</fullName>
    </submittedName>
</protein>
<keyword evidence="2" id="KW-1133">Transmembrane helix</keyword>
<keyword evidence="4" id="KW-1185">Reference proteome</keyword>
<dbReference type="Proteomes" id="UP000031521">
    <property type="component" value="Chromosome"/>
</dbReference>
<name>A0A0B5E320_9RHOB</name>
<reference evidence="3 4" key="1">
    <citation type="journal article" date="2014" name="Int. J. Syst. Evol. Microbiol.">
        <title>Celeribacter indicus sp. nov., a polycyclic aromatic hydrocarbon-degrading bacterium from deep-sea sediment and reclassification of Huaishuia halophila as Celeribacter halophilus comb. nov.</title>
        <authorList>
            <person name="Lai Q."/>
            <person name="Cao J."/>
            <person name="Yuan J."/>
            <person name="Li F."/>
            <person name="Shao Z."/>
        </authorList>
    </citation>
    <scope>NUCLEOTIDE SEQUENCE [LARGE SCALE GENOMIC DNA]</scope>
    <source>
        <strain evidence="3">P73</strain>
    </source>
</reference>
<evidence type="ECO:0000313" key="4">
    <source>
        <dbReference type="Proteomes" id="UP000031521"/>
    </source>
</evidence>
<keyword evidence="2" id="KW-0812">Transmembrane</keyword>
<sequence length="82" mass="8993">MKTETLKGRHAEKDRRQKATPRKRPYSAKGAALLSVPFALAFTVLAIIGLDLSWWWAIPLYGLIGAGLLLLFLAGSLLASRD</sequence>
<dbReference type="EMBL" id="CP004393">
    <property type="protein sequence ID" value="AJE47785.1"/>
    <property type="molecule type" value="Genomic_DNA"/>
</dbReference>
<evidence type="ECO:0000313" key="3">
    <source>
        <dbReference type="EMBL" id="AJE47785.1"/>
    </source>
</evidence>
<evidence type="ECO:0000256" key="2">
    <source>
        <dbReference type="SAM" id="Phobius"/>
    </source>
</evidence>